<dbReference type="EC" id="2.3.1.-" evidence="4"/>
<evidence type="ECO:0000259" key="3">
    <source>
        <dbReference type="PROSITE" id="PS51186"/>
    </source>
</evidence>
<organism evidence="4">
    <name type="scientific">Methyloraptor flagellatus</name>
    <dbReference type="NCBI Taxonomy" id="3162530"/>
    <lineage>
        <taxon>Bacteria</taxon>
        <taxon>Pseudomonadati</taxon>
        <taxon>Pseudomonadota</taxon>
        <taxon>Alphaproteobacteria</taxon>
        <taxon>Hyphomicrobiales</taxon>
        <taxon>Ancalomicrobiaceae</taxon>
        <taxon>Methyloraptor</taxon>
    </lineage>
</organism>
<dbReference type="InterPro" id="IPR000182">
    <property type="entry name" value="GNAT_dom"/>
</dbReference>
<dbReference type="KEGG" id="mflg:ABS361_01930"/>
<dbReference type="InterPro" id="IPR050832">
    <property type="entry name" value="Bact_Acetyltransf"/>
</dbReference>
<dbReference type="Gene3D" id="3.40.630.30">
    <property type="match status" value="1"/>
</dbReference>
<dbReference type="GO" id="GO:0016747">
    <property type="term" value="F:acyltransferase activity, transferring groups other than amino-acyl groups"/>
    <property type="evidence" value="ECO:0007669"/>
    <property type="project" value="InterPro"/>
</dbReference>
<dbReference type="RefSeq" id="WP_407050170.1">
    <property type="nucleotide sequence ID" value="NZ_CP158568.1"/>
</dbReference>
<dbReference type="Pfam" id="PF13527">
    <property type="entry name" value="Acetyltransf_9"/>
    <property type="match status" value="1"/>
</dbReference>
<dbReference type="SUPFAM" id="SSF55729">
    <property type="entry name" value="Acyl-CoA N-acyltransferases (Nat)"/>
    <property type="match status" value="1"/>
</dbReference>
<proteinExistence type="predicted"/>
<dbReference type="PANTHER" id="PTHR43877">
    <property type="entry name" value="AMINOALKYLPHOSPHONATE N-ACETYLTRANSFERASE-RELATED-RELATED"/>
    <property type="match status" value="1"/>
</dbReference>
<gene>
    <name evidence="4" type="ORF">ABS361_01930</name>
</gene>
<accession>A0AAU7XDL7</accession>
<dbReference type="CDD" id="cd04301">
    <property type="entry name" value="NAT_SF"/>
    <property type="match status" value="1"/>
</dbReference>
<protein>
    <submittedName>
        <fullName evidence="4">N-acetyltransferase</fullName>
        <ecNumber evidence="4">2.3.1.-</ecNumber>
    </submittedName>
</protein>
<keyword evidence="1 4" id="KW-0808">Transferase</keyword>
<feature type="domain" description="N-acetyltransferase" evidence="3">
    <location>
        <begin position="6"/>
        <end position="152"/>
    </location>
</feature>
<reference evidence="4" key="1">
    <citation type="submission" date="2024-06" db="EMBL/GenBank/DDBJ databases">
        <title>Methylostella associata gen. nov., sp. nov., a novel Ancalomicrobiaceae-affiliated facultatively methylotrophic bacteria that feed on methanotrophs of the genus Methylococcus.</title>
        <authorList>
            <person name="Saltykova V."/>
            <person name="Danilova O.V."/>
            <person name="Oshkin I.Y."/>
            <person name="Belova S.E."/>
            <person name="Pimenov N.V."/>
            <person name="Dedysh S.N."/>
        </authorList>
    </citation>
    <scope>NUCLEOTIDE SEQUENCE</scope>
    <source>
        <strain evidence="4">S20</strain>
    </source>
</reference>
<sequence>MLSPLFILRPMEHDDLPAVDDLLDLAFGPGRHARTASRLREGVAPDFNLSLVALFGGRLGGTLTMTPMRIGNHPALLLGPLAVHPDFEGKGAGRALVRAALAAAAERGHEIVLLVGDEPYYGPLGFEHVSPQKIQLPGPVAPNRVLVAELKPGALAQVSGLCMRALKAS</sequence>
<dbReference type="PROSITE" id="PS51186">
    <property type="entry name" value="GNAT"/>
    <property type="match status" value="1"/>
</dbReference>
<dbReference type="PANTHER" id="PTHR43877:SF1">
    <property type="entry name" value="ACETYLTRANSFERASE"/>
    <property type="match status" value="1"/>
</dbReference>
<evidence type="ECO:0000256" key="1">
    <source>
        <dbReference type="ARBA" id="ARBA00022679"/>
    </source>
</evidence>
<evidence type="ECO:0000313" key="4">
    <source>
        <dbReference type="EMBL" id="XBY45079.1"/>
    </source>
</evidence>
<evidence type="ECO:0000256" key="2">
    <source>
        <dbReference type="ARBA" id="ARBA00023315"/>
    </source>
</evidence>
<name>A0AAU7XDL7_9HYPH</name>
<dbReference type="AlphaFoldDB" id="A0AAU7XDL7"/>
<dbReference type="InterPro" id="IPR016181">
    <property type="entry name" value="Acyl_CoA_acyltransferase"/>
</dbReference>
<dbReference type="EMBL" id="CP158568">
    <property type="protein sequence ID" value="XBY45079.1"/>
    <property type="molecule type" value="Genomic_DNA"/>
</dbReference>
<keyword evidence="2 4" id="KW-0012">Acyltransferase</keyword>